<gene>
    <name evidence="1" type="ORF">J2804_001123</name>
</gene>
<reference evidence="1 2" key="1">
    <citation type="submission" date="2023-07" db="EMBL/GenBank/DDBJ databases">
        <title>Sorghum-associated microbial communities from plants grown in Nebraska, USA.</title>
        <authorList>
            <person name="Schachtman D."/>
        </authorList>
    </citation>
    <scope>NUCLEOTIDE SEQUENCE [LARGE SCALE GENOMIC DNA]</scope>
    <source>
        <strain evidence="1 2">DS1316</strain>
    </source>
</reference>
<proteinExistence type="predicted"/>
<dbReference type="Proteomes" id="UP001264340">
    <property type="component" value="Unassembled WGS sequence"/>
</dbReference>
<sequence length="47" mass="4699">MCGYFTGCGLRAAGSFGQDDGHALGAEAGANASVEAEIRAVKNKSLP</sequence>
<organism evidence="1 2">
    <name type="scientific">Paraburkholderia terricola</name>
    <dbReference type="NCBI Taxonomy" id="169427"/>
    <lineage>
        <taxon>Bacteria</taxon>
        <taxon>Pseudomonadati</taxon>
        <taxon>Pseudomonadota</taxon>
        <taxon>Betaproteobacteria</taxon>
        <taxon>Burkholderiales</taxon>
        <taxon>Burkholderiaceae</taxon>
        <taxon>Paraburkholderia</taxon>
    </lineage>
</organism>
<protein>
    <submittedName>
        <fullName evidence="1">Uncharacterized protein</fullName>
    </submittedName>
</protein>
<accession>A0ABU1LME2</accession>
<dbReference type="EMBL" id="JAVDRP010000002">
    <property type="protein sequence ID" value="MDR6407735.1"/>
    <property type="molecule type" value="Genomic_DNA"/>
</dbReference>
<evidence type="ECO:0000313" key="1">
    <source>
        <dbReference type="EMBL" id="MDR6407735.1"/>
    </source>
</evidence>
<name>A0ABU1LME2_9BURK</name>
<evidence type="ECO:0000313" key="2">
    <source>
        <dbReference type="Proteomes" id="UP001264340"/>
    </source>
</evidence>
<keyword evidence="2" id="KW-1185">Reference proteome</keyword>
<comment type="caution">
    <text evidence="1">The sequence shown here is derived from an EMBL/GenBank/DDBJ whole genome shotgun (WGS) entry which is preliminary data.</text>
</comment>